<name>A0ABY5K9R4_9CELL</name>
<protein>
    <submittedName>
        <fullName evidence="2">Uncharacterized protein</fullName>
    </submittedName>
</protein>
<accession>A0ABY5K9R4</accession>
<sequence>MSTVPGPQSWRDAGLAPTDTEQPLRLTDADAAPDADDPEEYAPAPPRPDLAGTAEEADVVEQAAEVPVDDEGRDA</sequence>
<feature type="region of interest" description="Disordered" evidence="1">
    <location>
        <begin position="1"/>
        <end position="75"/>
    </location>
</feature>
<evidence type="ECO:0000313" key="2">
    <source>
        <dbReference type="EMBL" id="UUI66131.1"/>
    </source>
</evidence>
<evidence type="ECO:0000256" key="1">
    <source>
        <dbReference type="SAM" id="MobiDB-lite"/>
    </source>
</evidence>
<dbReference type="EMBL" id="CP101989">
    <property type="protein sequence ID" value="UUI66131.1"/>
    <property type="molecule type" value="Genomic_DNA"/>
</dbReference>
<proteinExistence type="predicted"/>
<evidence type="ECO:0000313" key="3">
    <source>
        <dbReference type="Proteomes" id="UP001317322"/>
    </source>
</evidence>
<dbReference type="RefSeq" id="WP_227564248.1">
    <property type="nucleotide sequence ID" value="NZ_CP101989.1"/>
</dbReference>
<reference evidence="2 3" key="1">
    <citation type="submission" date="2022-07" db="EMBL/GenBank/DDBJ databases">
        <title>Novel species in genus cellulomonas.</title>
        <authorList>
            <person name="Ye L."/>
        </authorList>
    </citation>
    <scope>NUCLEOTIDE SEQUENCE [LARGE SCALE GENOMIC DNA]</scope>
    <source>
        <strain evidence="3">zg-Y908</strain>
    </source>
</reference>
<feature type="compositionally biased region" description="Acidic residues" evidence="1">
    <location>
        <begin position="31"/>
        <end position="40"/>
    </location>
</feature>
<keyword evidence="3" id="KW-1185">Reference proteome</keyword>
<gene>
    <name evidence="2" type="ORF">NP075_05240</name>
</gene>
<dbReference type="Proteomes" id="UP001317322">
    <property type="component" value="Chromosome"/>
</dbReference>
<organism evidence="2 3">
    <name type="scientific">Cellulomonas wangsupingiae</name>
    <dbReference type="NCBI Taxonomy" id="2968085"/>
    <lineage>
        <taxon>Bacteria</taxon>
        <taxon>Bacillati</taxon>
        <taxon>Actinomycetota</taxon>
        <taxon>Actinomycetes</taxon>
        <taxon>Micrococcales</taxon>
        <taxon>Cellulomonadaceae</taxon>
        <taxon>Cellulomonas</taxon>
    </lineage>
</organism>